<accession>A0ABW0YKQ8</accession>
<keyword evidence="6" id="KW-1185">Reference proteome</keyword>
<keyword evidence="2 5" id="KW-0378">Hydrolase</keyword>
<keyword evidence="1" id="KW-0547">Nucleotide-binding</keyword>
<sequence length="242" mass="26489">MQASSSPEVKVYPLNETAVTVSFGDSFCPAIHKKVRLLSLSLEKQPLPEMVEYIPSYTGVTIFYNPIQVETTRGNKPVFEVVKEKVEKLLSAIDQETEYKPRTIEIPVYYGGETGPDLGNVATHNGLTPQEVIEIHSSENYLVYMIGFAPGFPYLGGMSEKISTPRLDNPRTCVPSGSVGIAGAQTGVYSLSTPGGWQIIGRTPLSLFDTTGDSRTLLESGDIVRFKPISKAEYQAYEEVGK</sequence>
<dbReference type="SMART" id="SM00796">
    <property type="entry name" value="AHS1"/>
    <property type="match status" value="1"/>
</dbReference>
<dbReference type="RefSeq" id="WP_385938969.1">
    <property type="nucleotide sequence ID" value="NZ_JBHSOZ010000003.1"/>
</dbReference>
<dbReference type="NCBIfam" id="TIGR00370">
    <property type="entry name" value="5-oxoprolinase subunit PxpB"/>
    <property type="match status" value="1"/>
</dbReference>
<dbReference type="PANTHER" id="PTHR34698:SF2">
    <property type="entry name" value="5-OXOPROLINASE SUBUNIT B"/>
    <property type="match status" value="1"/>
</dbReference>
<dbReference type="EC" id="3.5.2.9" evidence="5"/>
<evidence type="ECO:0000313" key="6">
    <source>
        <dbReference type="Proteomes" id="UP001596142"/>
    </source>
</evidence>
<proteinExistence type="predicted"/>
<dbReference type="PANTHER" id="PTHR34698">
    <property type="entry name" value="5-OXOPROLINASE SUBUNIT B"/>
    <property type="match status" value="1"/>
</dbReference>
<comment type="caution">
    <text evidence="5">The sequence shown here is derived from an EMBL/GenBank/DDBJ whole genome shotgun (WGS) entry which is preliminary data.</text>
</comment>
<name>A0ABW0YKQ8_9BACI</name>
<evidence type="ECO:0000313" key="5">
    <source>
        <dbReference type="EMBL" id="MFC5711977.1"/>
    </source>
</evidence>
<dbReference type="InterPro" id="IPR029000">
    <property type="entry name" value="Cyclophilin-like_dom_sf"/>
</dbReference>
<dbReference type="Gene3D" id="3.30.1360.40">
    <property type="match status" value="1"/>
</dbReference>
<dbReference type="EMBL" id="JBHSOZ010000003">
    <property type="protein sequence ID" value="MFC5711977.1"/>
    <property type="molecule type" value="Genomic_DNA"/>
</dbReference>
<organism evidence="5 6">
    <name type="scientific">Thalassorhabdus alkalitolerans</name>
    <dbReference type="NCBI Taxonomy" id="2282697"/>
    <lineage>
        <taxon>Bacteria</taxon>
        <taxon>Bacillati</taxon>
        <taxon>Bacillota</taxon>
        <taxon>Bacilli</taxon>
        <taxon>Bacillales</taxon>
        <taxon>Bacillaceae</taxon>
        <taxon>Thalassorhabdus</taxon>
    </lineage>
</organism>
<dbReference type="GO" id="GO:0017168">
    <property type="term" value="F:5-oxoprolinase (ATP-hydrolyzing) activity"/>
    <property type="evidence" value="ECO:0007669"/>
    <property type="project" value="UniProtKB-EC"/>
</dbReference>
<dbReference type="Proteomes" id="UP001596142">
    <property type="component" value="Unassembled WGS sequence"/>
</dbReference>
<protein>
    <submittedName>
        <fullName evidence="5">5-oxoprolinase subunit PxpB</fullName>
        <ecNumber evidence="5">3.5.2.9</ecNumber>
    </submittedName>
</protein>
<gene>
    <name evidence="5" type="primary">pxpB</name>
    <name evidence="5" type="ORF">ACFPU1_04240</name>
</gene>
<dbReference type="InterPro" id="IPR003833">
    <property type="entry name" value="CT_C_D"/>
</dbReference>
<evidence type="ECO:0000256" key="1">
    <source>
        <dbReference type="ARBA" id="ARBA00022741"/>
    </source>
</evidence>
<dbReference type="Gene3D" id="2.40.100.10">
    <property type="entry name" value="Cyclophilin-like"/>
    <property type="match status" value="1"/>
</dbReference>
<dbReference type="SUPFAM" id="SSF50891">
    <property type="entry name" value="Cyclophilin-like"/>
    <property type="match status" value="1"/>
</dbReference>
<feature type="domain" description="Carboxyltransferase" evidence="4">
    <location>
        <begin position="9"/>
        <end position="218"/>
    </location>
</feature>
<evidence type="ECO:0000256" key="3">
    <source>
        <dbReference type="ARBA" id="ARBA00022840"/>
    </source>
</evidence>
<dbReference type="SUPFAM" id="SSF160467">
    <property type="entry name" value="PH0987 N-terminal domain-like"/>
    <property type="match status" value="1"/>
</dbReference>
<keyword evidence="3" id="KW-0067">ATP-binding</keyword>
<evidence type="ECO:0000259" key="4">
    <source>
        <dbReference type="SMART" id="SM00796"/>
    </source>
</evidence>
<dbReference type="Pfam" id="PF02682">
    <property type="entry name" value="CT_C_D"/>
    <property type="match status" value="1"/>
</dbReference>
<evidence type="ECO:0000256" key="2">
    <source>
        <dbReference type="ARBA" id="ARBA00022801"/>
    </source>
</evidence>
<dbReference type="InterPro" id="IPR010016">
    <property type="entry name" value="PxpB"/>
</dbReference>
<reference evidence="6" key="1">
    <citation type="journal article" date="2019" name="Int. J. Syst. Evol. Microbiol.">
        <title>The Global Catalogue of Microorganisms (GCM) 10K type strain sequencing project: providing services to taxonomists for standard genome sequencing and annotation.</title>
        <authorList>
            <consortium name="The Broad Institute Genomics Platform"/>
            <consortium name="The Broad Institute Genome Sequencing Center for Infectious Disease"/>
            <person name="Wu L."/>
            <person name="Ma J."/>
        </authorList>
    </citation>
    <scope>NUCLEOTIDE SEQUENCE [LARGE SCALE GENOMIC DNA]</scope>
    <source>
        <strain evidence="6">CECT 7184</strain>
    </source>
</reference>